<keyword evidence="1" id="KW-1133">Transmembrane helix</keyword>
<proteinExistence type="predicted"/>
<sequence>MYMKAIRATLALIVGLGITAVFAVIMLVGSSVFLLPNLVTFGLIKNPFAFTPWLWNETMYFVCYRGILGVRVEVHGTVPERQKIFSIILSNHAITFAMPLGFWIGTRFIHRRPVVFQKAENLWNPVIGIPMWIGRMSIFFDRDDREMAVRSISRGLRRIAGRYSAVTINPDGTRPTTKKILTSRLASRTRTDNCAWMRHTSLWNAGGTLTTVRALRELCIASRVIAYAHGFGRPVRTIRDMVGQTYHVTFRIVENFPLHERDAQNETRTLCRWANTEMTAWQHFQIVDDRSA</sequence>
<evidence type="ECO:0000313" key="3">
    <source>
        <dbReference type="EMBL" id="OGL72069.1"/>
    </source>
</evidence>
<dbReference type="Pfam" id="PF01553">
    <property type="entry name" value="Acyltransferase"/>
    <property type="match status" value="1"/>
</dbReference>
<dbReference type="InterPro" id="IPR002123">
    <property type="entry name" value="Plipid/glycerol_acylTrfase"/>
</dbReference>
<protein>
    <recommendedName>
        <fullName evidence="2">Phospholipid/glycerol acyltransferase domain-containing protein</fullName>
    </recommendedName>
</protein>
<evidence type="ECO:0000313" key="4">
    <source>
        <dbReference type="Proteomes" id="UP000177097"/>
    </source>
</evidence>
<feature type="transmembrane region" description="Helical" evidence="1">
    <location>
        <begin position="12"/>
        <end position="33"/>
    </location>
</feature>
<feature type="transmembrane region" description="Helical" evidence="1">
    <location>
        <begin position="53"/>
        <end position="72"/>
    </location>
</feature>
<gene>
    <name evidence="3" type="ORF">A3C17_00035</name>
</gene>
<feature type="domain" description="Phospholipid/glycerol acyltransferase" evidence="2">
    <location>
        <begin position="71"/>
        <end position="182"/>
    </location>
</feature>
<organism evidence="3 4">
    <name type="scientific">Candidatus Uhrbacteria bacterium RIFCSPHIGHO2_02_FULL_53_13</name>
    <dbReference type="NCBI Taxonomy" id="1802389"/>
    <lineage>
        <taxon>Bacteria</taxon>
        <taxon>Candidatus Uhriibacteriota</taxon>
    </lineage>
</organism>
<evidence type="ECO:0000256" key="1">
    <source>
        <dbReference type="SAM" id="Phobius"/>
    </source>
</evidence>
<evidence type="ECO:0000259" key="2">
    <source>
        <dbReference type="Pfam" id="PF01553"/>
    </source>
</evidence>
<keyword evidence="1" id="KW-0472">Membrane</keyword>
<dbReference type="Proteomes" id="UP000177097">
    <property type="component" value="Unassembled WGS sequence"/>
</dbReference>
<dbReference type="AlphaFoldDB" id="A0A1F7U1B8"/>
<dbReference type="EMBL" id="MGDX01000001">
    <property type="protein sequence ID" value="OGL72069.1"/>
    <property type="molecule type" value="Genomic_DNA"/>
</dbReference>
<name>A0A1F7U1B8_9BACT</name>
<accession>A0A1F7U1B8</accession>
<reference evidence="3 4" key="1">
    <citation type="journal article" date="2016" name="Nat. Commun.">
        <title>Thousands of microbial genomes shed light on interconnected biogeochemical processes in an aquifer system.</title>
        <authorList>
            <person name="Anantharaman K."/>
            <person name="Brown C.T."/>
            <person name="Hug L.A."/>
            <person name="Sharon I."/>
            <person name="Castelle C.J."/>
            <person name="Probst A.J."/>
            <person name="Thomas B.C."/>
            <person name="Singh A."/>
            <person name="Wilkins M.J."/>
            <person name="Karaoz U."/>
            <person name="Brodie E.L."/>
            <person name="Williams K.H."/>
            <person name="Hubbard S.S."/>
            <person name="Banfield J.F."/>
        </authorList>
    </citation>
    <scope>NUCLEOTIDE SEQUENCE [LARGE SCALE GENOMIC DNA]</scope>
</reference>
<keyword evidence="1" id="KW-0812">Transmembrane</keyword>
<comment type="caution">
    <text evidence="3">The sequence shown here is derived from an EMBL/GenBank/DDBJ whole genome shotgun (WGS) entry which is preliminary data.</text>
</comment>
<dbReference type="SUPFAM" id="SSF69593">
    <property type="entry name" value="Glycerol-3-phosphate (1)-acyltransferase"/>
    <property type="match status" value="1"/>
</dbReference>
<feature type="transmembrane region" description="Helical" evidence="1">
    <location>
        <begin position="84"/>
        <end position="102"/>
    </location>
</feature>
<dbReference type="GO" id="GO:0016746">
    <property type="term" value="F:acyltransferase activity"/>
    <property type="evidence" value="ECO:0007669"/>
    <property type="project" value="InterPro"/>
</dbReference>